<dbReference type="RefSeq" id="WP_175348750.1">
    <property type="nucleotide sequence ID" value="NZ_JABMCI010000069.1"/>
</dbReference>
<accession>A0A7Y6DYV6</accession>
<organism evidence="3 4">
    <name type="scientific">Cellulomonas humilata</name>
    <dbReference type="NCBI Taxonomy" id="144055"/>
    <lineage>
        <taxon>Bacteria</taxon>
        <taxon>Bacillati</taxon>
        <taxon>Actinomycetota</taxon>
        <taxon>Actinomycetes</taxon>
        <taxon>Micrococcales</taxon>
        <taxon>Cellulomonadaceae</taxon>
        <taxon>Cellulomonas</taxon>
    </lineage>
</organism>
<dbReference type="InterPro" id="IPR024266">
    <property type="entry name" value="DUF3806"/>
</dbReference>
<evidence type="ECO:0000313" key="4">
    <source>
        <dbReference type="Proteomes" id="UP000565724"/>
    </source>
</evidence>
<dbReference type="Pfam" id="PF12713">
    <property type="entry name" value="DUF3806"/>
    <property type="match status" value="1"/>
</dbReference>
<name>A0A7Y6DYV6_9CELL</name>
<comment type="caution">
    <text evidence="3">The sequence shown here is derived from an EMBL/GenBank/DDBJ whole genome shotgun (WGS) entry which is preliminary data.</text>
</comment>
<dbReference type="EMBL" id="JABMCI010000069">
    <property type="protein sequence ID" value="NUU18820.1"/>
    <property type="molecule type" value="Genomic_DNA"/>
</dbReference>
<protein>
    <submittedName>
        <fullName evidence="3">DUF3806 domain-containing protein</fullName>
    </submittedName>
</protein>
<feature type="domain" description="DUF3806" evidence="2">
    <location>
        <begin position="76"/>
        <end position="151"/>
    </location>
</feature>
<evidence type="ECO:0000259" key="2">
    <source>
        <dbReference type="Pfam" id="PF12713"/>
    </source>
</evidence>
<dbReference type="AlphaFoldDB" id="A0A7Y6DYV6"/>
<feature type="region of interest" description="Disordered" evidence="1">
    <location>
        <begin position="1"/>
        <end position="28"/>
    </location>
</feature>
<keyword evidence="4" id="KW-1185">Reference proteome</keyword>
<proteinExistence type="predicted"/>
<sequence length="170" mass="18280">MGLFRRAETPTDGSTVPHPHTPADDTRSVQVEPLNPAELVWAAQHREIITGLCAGQVDTQTLGDLFDRVQAIWLQSDERDRTDPESLVHAFGVTLGDLVAQRVPGLVWGSARGDGSPELVLTHAEHDLVVFPVAAVGQSWGSAPVGWVSEYVTEASQGAKAILSRSSQPR</sequence>
<evidence type="ECO:0000256" key="1">
    <source>
        <dbReference type="SAM" id="MobiDB-lite"/>
    </source>
</evidence>
<evidence type="ECO:0000313" key="3">
    <source>
        <dbReference type="EMBL" id="NUU18820.1"/>
    </source>
</evidence>
<gene>
    <name evidence="3" type="ORF">HP550_16325</name>
</gene>
<reference evidence="3 4" key="1">
    <citation type="submission" date="2020-05" db="EMBL/GenBank/DDBJ databases">
        <title>Genome Sequencing of Type Strains.</title>
        <authorList>
            <person name="Lemaire J.F."/>
            <person name="Inderbitzin P."/>
            <person name="Gregorio O.A."/>
            <person name="Collins S.B."/>
            <person name="Wespe N."/>
            <person name="Knight-Connoni V."/>
        </authorList>
    </citation>
    <scope>NUCLEOTIDE SEQUENCE [LARGE SCALE GENOMIC DNA]</scope>
    <source>
        <strain evidence="3 4">ATCC 25174</strain>
    </source>
</reference>
<dbReference type="Proteomes" id="UP000565724">
    <property type="component" value="Unassembled WGS sequence"/>
</dbReference>